<evidence type="ECO:0000259" key="1">
    <source>
        <dbReference type="Pfam" id="PF01575"/>
    </source>
</evidence>
<dbReference type="PANTHER" id="PTHR43664">
    <property type="entry name" value="MONOAMINE OXIDASE-RELATED"/>
    <property type="match status" value="1"/>
</dbReference>
<dbReference type="RefSeq" id="WP_090878612.1">
    <property type="nucleotide sequence ID" value="NZ_FMXQ01000008.1"/>
</dbReference>
<reference evidence="2 3" key="1">
    <citation type="submission" date="2016-10" db="EMBL/GenBank/DDBJ databases">
        <authorList>
            <person name="de Groot N.N."/>
        </authorList>
    </citation>
    <scope>NUCLEOTIDE SEQUENCE [LARGE SCALE GENOMIC DNA]</scope>
    <source>
        <strain evidence="2 3">ATCC 35022</strain>
    </source>
</reference>
<evidence type="ECO:0000313" key="3">
    <source>
        <dbReference type="Proteomes" id="UP000199071"/>
    </source>
</evidence>
<dbReference type="CDD" id="cd03454">
    <property type="entry name" value="YdeM"/>
    <property type="match status" value="1"/>
</dbReference>
<organism evidence="2 3">
    <name type="scientific">Bauldia litoralis</name>
    <dbReference type="NCBI Taxonomy" id="665467"/>
    <lineage>
        <taxon>Bacteria</taxon>
        <taxon>Pseudomonadati</taxon>
        <taxon>Pseudomonadota</taxon>
        <taxon>Alphaproteobacteria</taxon>
        <taxon>Hyphomicrobiales</taxon>
        <taxon>Kaistiaceae</taxon>
        <taxon>Bauldia</taxon>
    </lineage>
</organism>
<dbReference type="InterPro" id="IPR052342">
    <property type="entry name" value="MCH/BMMD"/>
</dbReference>
<dbReference type="OrthoDB" id="9797938at2"/>
<dbReference type="InterPro" id="IPR002539">
    <property type="entry name" value="MaoC-like_dom"/>
</dbReference>
<dbReference type="Proteomes" id="UP000199071">
    <property type="component" value="Unassembled WGS sequence"/>
</dbReference>
<evidence type="ECO:0000313" key="2">
    <source>
        <dbReference type="EMBL" id="SDB47696.1"/>
    </source>
</evidence>
<protein>
    <submittedName>
        <fullName evidence="2">Acyl dehydratase</fullName>
    </submittedName>
</protein>
<dbReference type="STRING" id="665467.SAMN02982931_03669"/>
<keyword evidence="3" id="KW-1185">Reference proteome</keyword>
<sequence length="150" mass="17074">MAQRFFEDFVVGDVLRLPERQVQRSDIIAFAAEFDPQPFHLDERAAPTDLTAGLSASGWHTCAMFMRMVCDAYLLDSRCMGSPGIETLKWRRPVRPGDRLTGTSTVLEARASKSRPTIGIVRFRHEVSNQSGDIVMWMENPVMFERRPAR</sequence>
<dbReference type="AlphaFoldDB" id="A0A1G6DRF0"/>
<proteinExistence type="predicted"/>
<gene>
    <name evidence="2" type="ORF">SAMN02982931_03669</name>
</gene>
<dbReference type="SUPFAM" id="SSF54637">
    <property type="entry name" value="Thioesterase/thiol ester dehydrase-isomerase"/>
    <property type="match status" value="1"/>
</dbReference>
<dbReference type="Pfam" id="PF01575">
    <property type="entry name" value="MaoC_dehydratas"/>
    <property type="match status" value="1"/>
</dbReference>
<dbReference type="Gene3D" id="3.10.129.10">
    <property type="entry name" value="Hotdog Thioesterase"/>
    <property type="match status" value="1"/>
</dbReference>
<dbReference type="InterPro" id="IPR029069">
    <property type="entry name" value="HotDog_dom_sf"/>
</dbReference>
<dbReference type="PANTHER" id="PTHR43664:SF1">
    <property type="entry name" value="BETA-METHYLMALYL-COA DEHYDRATASE"/>
    <property type="match status" value="1"/>
</dbReference>
<name>A0A1G6DRF0_9HYPH</name>
<accession>A0A1G6DRF0</accession>
<dbReference type="EMBL" id="FMXQ01000008">
    <property type="protein sequence ID" value="SDB47696.1"/>
    <property type="molecule type" value="Genomic_DNA"/>
</dbReference>
<feature type="domain" description="MaoC-like" evidence="1">
    <location>
        <begin position="13"/>
        <end position="113"/>
    </location>
</feature>